<evidence type="ECO:0000256" key="3">
    <source>
        <dbReference type="ARBA" id="ARBA00022475"/>
    </source>
</evidence>
<feature type="transmembrane region" description="Helical" evidence="8">
    <location>
        <begin position="43"/>
        <end position="61"/>
    </location>
</feature>
<feature type="transmembrane region" description="Helical" evidence="8">
    <location>
        <begin position="357"/>
        <end position="378"/>
    </location>
</feature>
<gene>
    <name evidence="10" type="ORF">LCGC14_0919400</name>
</gene>
<dbReference type="CDD" id="cd17335">
    <property type="entry name" value="MFS_MFSD6"/>
    <property type="match status" value="1"/>
</dbReference>
<evidence type="ECO:0000313" key="10">
    <source>
        <dbReference type="EMBL" id="KKN22017.1"/>
    </source>
</evidence>
<keyword evidence="5 8" id="KW-0812">Transmembrane</keyword>
<dbReference type="SUPFAM" id="SSF103473">
    <property type="entry name" value="MFS general substrate transporter"/>
    <property type="match status" value="1"/>
</dbReference>
<comment type="caution">
    <text evidence="10">The sequence shown here is derived from an EMBL/GenBank/DDBJ whole genome shotgun (WGS) entry which is preliminary data.</text>
</comment>
<dbReference type="GO" id="GO:0030395">
    <property type="term" value="F:lactose binding"/>
    <property type="evidence" value="ECO:0007669"/>
    <property type="project" value="TreeGrafter"/>
</dbReference>
<feature type="domain" description="Major facilitator superfamily (MFS) profile" evidence="9">
    <location>
        <begin position="143"/>
        <end position="389"/>
    </location>
</feature>
<dbReference type="GO" id="GO:0015528">
    <property type="term" value="F:lactose:proton symporter activity"/>
    <property type="evidence" value="ECO:0007669"/>
    <property type="project" value="TreeGrafter"/>
</dbReference>
<feature type="transmembrane region" description="Helical" evidence="8">
    <location>
        <begin position="159"/>
        <end position="179"/>
    </location>
</feature>
<reference evidence="10" key="1">
    <citation type="journal article" date="2015" name="Nature">
        <title>Complex archaea that bridge the gap between prokaryotes and eukaryotes.</title>
        <authorList>
            <person name="Spang A."/>
            <person name="Saw J.H."/>
            <person name="Jorgensen S.L."/>
            <person name="Zaremba-Niedzwiedzka K."/>
            <person name="Martijn J."/>
            <person name="Lind A.E."/>
            <person name="van Eijk R."/>
            <person name="Schleper C."/>
            <person name="Guy L."/>
            <person name="Ettema T.J."/>
        </authorList>
    </citation>
    <scope>NUCLEOTIDE SEQUENCE</scope>
</reference>
<dbReference type="NCBIfam" id="NF037955">
    <property type="entry name" value="mfs"/>
    <property type="match status" value="1"/>
</dbReference>
<feature type="transmembrane region" description="Helical" evidence="8">
    <location>
        <begin position="292"/>
        <end position="316"/>
    </location>
</feature>
<dbReference type="InterPro" id="IPR020846">
    <property type="entry name" value="MFS_dom"/>
</dbReference>
<dbReference type="InterPro" id="IPR024989">
    <property type="entry name" value="MFS_assoc_dom"/>
</dbReference>
<dbReference type="PIRSF" id="PIRSF004925">
    <property type="entry name" value="HcaT"/>
    <property type="match status" value="1"/>
</dbReference>
<evidence type="ECO:0000256" key="4">
    <source>
        <dbReference type="ARBA" id="ARBA00022519"/>
    </source>
</evidence>
<feature type="transmembrane region" description="Helical" evidence="8">
    <location>
        <begin position="12"/>
        <end position="31"/>
    </location>
</feature>
<protein>
    <recommendedName>
        <fullName evidence="9">Major facilitator superfamily (MFS) profile domain-containing protein</fullName>
    </recommendedName>
</protein>
<feature type="transmembrane region" description="Helical" evidence="8">
    <location>
        <begin position="96"/>
        <end position="113"/>
    </location>
</feature>
<organism evidence="10">
    <name type="scientific">marine sediment metagenome</name>
    <dbReference type="NCBI Taxonomy" id="412755"/>
    <lineage>
        <taxon>unclassified sequences</taxon>
        <taxon>metagenomes</taxon>
        <taxon>ecological metagenomes</taxon>
    </lineage>
</organism>
<feature type="transmembrane region" description="Helical" evidence="8">
    <location>
        <begin position="134"/>
        <end position="153"/>
    </location>
</feature>
<feature type="transmembrane region" description="Helical" evidence="8">
    <location>
        <begin position="268"/>
        <end position="286"/>
    </location>
</feature>
<keyword evidence="7 8" id="KW-0472">Membrane</keyword>
<evidence type="ECO:0000256" key="7">
    <source>
        <dbReference type="ARBA" id="ARBA00023136"/>
    </source>
</evidence>
<dbReference type="PANTHER" id="PTHR23522:SF10">
    <property type="entry name" value="3-PHENYLPROPIONIC ACID TRANSPORTER-RELATED"/>
    <property type="match status" value="1"/>
</dbReference>
<name>A0A0F9PBW6_9ZZZZ</name>
<sequence length="389" mass="43942">MKETELPYWRLSGFYFFYFTCLGILVPYLSLYLDWQGFSASQIGELTAILLASRIVAPNLWAWIADHHGQRIIIVRLTSLAAVIVVAGLFIEQSFFSVAITLLLFSFFWNASLPQFEVITLEHLGKDSHRYSRIRLWGSIGFIIIVIVLGALLEVYTPNIVPMTLMACAAGMWLMSLTVSDTSHQKNEYSQTPLKQLLKRPSVIAFLLMCFFIQASHGPYYTFYTLYLEQFSYPSGLIGQLWALGVFAEIIVFLLVHRWLNQHGTRRILLVSLLLTSLRWLLIAFFPQHLLIIILAQCLHAASYGAFHSAAIAWVHRHFTGKTQGRGQALYSSVSFGAGGAFGSLFSGYLWDTPGPQSIFVIASALSFIGFLVTLVWLKEDDRINKYTP</sequence>
<evidence type="ECO:0000256" key="5">
    <source>
        <dbReference type="ARBA" id="ARBA00022692"/>
    </source>
</evidence>
<feature type="transmembrane region" description="Helical" evidence="8">
    <location>
        <begin position="200"/>
        <end position="217"/>
    </location>
</feature>
<keyword evidence="6 8" id="KW-1133">Transmembrane helix</keyword>
<dbReference type="PROSITE" id="PS50850">
    <property type="entry name" value="MFS"/>
    <property type="match status" value="1"/>
</dbReference>
<dbReference type="GO" id="GO:0005886">
    <property type="term" value="C:plasma membrane"/>
    <property type="evidence" value="ECO:0007669"/>
    <property type="project" value="UniProtKB-SubCell"/>
</dbReference>
<dbReference type="Pfam" id="PF12832">
    <property type="entry name" value="MFS_1_like"/>
    <property type="match status" value="1"/>
</dbReference>
<keyword evidence="2" id="KW-0813">Transport</keyword>
<dbReference type="PANTHER" id="PTHR23522">
    <property type="entry name" value="BLL5896 PROTEIN"/>
    <property type="match status" value="1"/>
</dbReference>
<evidence type="ECO:0000256" key="8">
    <source>
        <dbReference type="SAM" id="Phobius"/>
    </source>
</evidence>
<dbReference type="EMBL" id="LAZR01003099">
    <property type="protein sequence ID" value="KKN22017.1"/>
    <property type="molecule type" value="Genomic_DNA"/>
</dbReference>
<feature type="transmembrane region" description="Helical" evidence="8">
    <location>
        <begin position="328"/>
        <end position="351"/>
    </location>
</feature>
<evidence type="ECO:0000256" key="2">
    <source>
        <dbReference type="ARBA" id="ARBA00022448"/>
    </source>
</evidence>
<dbReference type="Gene3D" id="1.20.1250.20">
    <property type="entry name" value="MFS general substrate transporter like domains"/>
    <property type="match status" value="2"/>
</dbReference>
<dbReference type="AlphaFoldDB" id="A0A0F9PBW6"/>
<proteinExistence type="predicted"/>
<dbReference type="InterPro" id="IPR026032">
    <property type="entry name" value="HcaT-like"/>
</dbReference>
<accession>A0A0F9PBW6</accession>
<evidence type="ECO:0000256" key="6">
    <source>
        <dbReference type="ARBA" id="ARBA00022989"/>
    </source>
</evidence>
<feature type="transmembrane region" description="Helical" evidence="8">
    <location>
        <begin position="73"/>
        <end position="90"/>
    </location>
</feature>
<comment type="subcellular location">
    <subcellularLocation>
        <location evidence="1">Cell inner membrane</location>
        <topology evidence="1">Multi-pass membrane protein</topology>
    </subcellularLocation>
</comment>
<keyword evidence="3" id="KW-1003">Cell membrane</keyword>
<dbReference type="InterPro" id="IPR036259">
    <property type="entry name" value="MFS_trans_sf"/>
</dbReference>
<keyword evidence="4" id="KW-0997">Cell inner membrane</keyword>
<feature type="transmembrane region" description="Helical" evidence="8">
    <location>
        <begin position="237"/>
        <end position="256"/>
    </location>
</feature>
<evidence type="ECO:0000256" key="1">
    <source>
        <dbReference type="ARBA" id="ARBA00004429"/>
    </source>
</evidence>
<evidence type="ECO:0000259" key="9">
    <source>
        <dbReference type="PROSITE" id="PS50850"/>
    </source>
</evidence>